<name>A0A645FZA0_9ZZZZ</name>
<comment type="caution">
    <text evidence="1">The sequence shown here is derived from an EMBL/GenBank/DDBJ whole genome shotgun (WGS) entry which is preliminary data.</text>
</comment>
<sequence length="164" mass="17117">MRRGGGGVAIGHLLALDVFQGVDARAGVGDNHAAIGILAFFLHGGKRLYVAFGLCHDIGKRTEESQFKAAVAHGLNHGGIVGRHDQVDFFVQGFFKIGLQGLVVLDDGTGAFVGQQGHLQHFGVGVGGHGCAVGNKGAKQKKGDKQTMHGGILAKERVDVDIKT</sequence>
<proteinExistence type="predicted"/>
<dbReference type="AlphaFoldDB" id="A0A645FZA0"/>
<dbReference type="EMBL" id="VSSQ01066422">
    <property type="protein sequence ID" value="MPN18969.1"/>
    <property type="molecule type" value="Genomic_DNA"/>
</dbReference>
<organism evidence="1">
    <name type="scientific">bioreactor metagenome</name>
    <dbReference type="NCBI Taxonomy" id="1076179"/>
    <lineage>
        <taxon>unclassified sequences</taxon>
        <taxon>metagenomes</taxon>
        <taxon>ecological metagenomes</taxon>
    </lineage>
</organism>
<evidence type="ECO:0000313" key="1">
    <source>
        <dbReference type="EMBL" id="MPN18969.1"/>
    </source>
</evidence>
<protein>
    <submittedName>
        <fullName evidence="1">Uncharacterized protein</fullName>
    </submittedName>
</protein>
<gene>
    <name evidence="1" type="ORF">SDC9_166335</name>
</gene>
<accession>A0A645FZA0</accession>
<reference evidence="1" key="1">
    <citation type="submission" date="2019-08" db="EMBL/GenBank/DDBJ databases">
        <authorList>
            <person name="Kucharzyk K."/>
            <person name="Murdoch R.W."/>
            <person name="Higgins S."/>
            <person name="Loffler F."/>
        </authorList>
    </citation>
    <scope>NUCLEOTIDE SEQUENCE</scope>
</reference>